<evidence type="ECO:0000256" key="4">
    <source>
        <dbReference type="ARBA" id="ARBA00022989"/>
    </source>
</evidence>
<feature type="transmembrane region" description="Helical" evidence="6">
    <location>
        <begin position="335"/>
        <end position="354"/>
    </location>
</feature>
<dbReference type="InterPro" id="IPR005828">
    <property type="entry name" value="MFS_sugar_transport-like"/>
</dbReference>
<feature type="transmembrane region" description="Helical" evidence="6">
    <location>
        <begin position="183"/>
        <end position="200"/>
    </location>
</feature>
<dbReference type="InterPro" id="IPR020846">
    <property type="entry name" value="MFS_dom"/>
</dbReference>
<organism evidence="8">
    <name type="scientific">Acididesulfobacillus acetoxydans</name>
    <dbReference type="NCBI Taxonomy" id="1561005"/>
    <lineage>
        <taxon>Bacteria</taxon>
        <taxon>Bacillati</taxon>
        <taxon>Bacillota</taxon>
        <taxon>Clostridia</taxon>
        <taxon>Eubacteriales</taxon>
        <taxon>Peptococcaceae</taxon>
        <taxon>Acididesulfobacillus</taxon>
    </lineage>
</organism>
<evidence type="ECO:0000259" key="7">
    <source>
        <dbReference type="PROSITE" id="PS50850"/>
    </source>
</evidence>
<reference evidence="9" key="1">
    <citation type="submission" date="2014-11" db="EMBL/GenBank/DDBJ databases">
        <authorList>
            <person name="Hornung B.V."/>
        </authorList>
    </citation>
    <scope>NUCLEOTIDE SEQUENCE</scope>
    <source>
        <strain evidence="9">INE</strain>
    </source>
</reference>
<dbReference type="Gene3D" id="1.20.1250.20">
    <property type="entry name" value="MFS general substrate transporter like domains"/>
    <property type="match status" value="1"/>
</dbReference>
<dbReference type="GO" id="GO:0022857">
    <property type="term" value="F:transmembrane transporter activity"/>
    <property type="evidence" value="ECO:0007669"/>
    <property type="project" value="InterPro"/>
</dbReference>
<dbReference type="SUPFAM" id="SSF103473">
    <property type="entry name" value="MFS general substrate transporter"/>
    <property type="match status" value="1"/>
</dbReference>
<dbReference type="GO" id="GO:0005886">
    <property type="term" value="C:plasma membrane"/>
    <property type="evidence" value="ECO:0007669"/>
    <property type="project" value="UniProtKB-SubCell"/>
</dbReference>
<feature type="transmembrane region" description="Helical" evidence="6">
    <location>
        <begin position="96"/>
        <end position="116"/>
    </location>
</feature>
<feature type="transmembrane region" description="Helical" evidence="6">
    <location>
        <begin position="306"/>
        <end position="328"/>
    </location>
</feature>
<dbReference type="Proteomes" id="UP000836597">
    <property type="component" value="Chromosome"/>
</dbReference>
<dbReference type="EMBL" id="LR746496">
    <property type="protein sequence ID" value="CAA7599477.1"/>
    <property type="molecule type" value="Genomic_DNA"/>
</dbReference>
<accession>A0A8S0XUJ0</accession>
<protein>
    <submittedName>
        <fullName evidence="9">Inner membrane metabolite transport protein YdjE</fullName>
    </submittedName>
    <submittedName>
        <fullName evidence="8">Major facilitator superfamily transporter</fullName>
    </submittedName>
</protein>
<dbReference type="InterPro" id="IPR036259">
    <property type="entry name" value="MFS_trans_sf"/>
</dbReference>
<evidence type="ECO:0000256" key="2">
    <source>
        <dbReference type="ARBA" id="ARBA00022448"/>
    </source>
</evidence>
<keyword evidence="5 6" id="KW-0472">Membrane</keyword>
<evidence type="ECO:0000256" key="6">
    <source>
        <dbReference type="SAM" id="Phobius"/>
    </source>
</evidence>
<evidence type="ECO:0000256" key="3">
    <source>
        <dbReference type="ARBA" id="ARBA00022692"/>
    </source>
</evidence>
<name>A0A8S0XUJ0_9FIRM</name>
<evidence type="ECO:0000256" key="1">
    <source>
        <dbReference type="ARBA" id="ARBA00004651"/>
    </source>
</evidence>
<proteinExistence type="predicted"/>
<sequence>MASSGTVETTYKFNIPQRLERLPMSSYQKKIFGIIATAWLFDSIDLGMLTFVLGSLQKAFHLTVVETGLLSSASFLGMFFGAAISGMLADRFGRKIVFQWSMVIWGLGSFLCAFSTSSAMLAWSRVAVGLGMGMEFPIGQSLVSEFIPAKNRGRYIAYLEGFWPIGFIVAGLLAYLILPVGGWRWVFAAEGIPAIFVLFIRRIVPESPRWLECNGRDTEADQVMAKFEDNVKKALGTQQLPQPSGDSYGAKVCEPRSSFLDLWAPGYVKRTIMVWTLWFFGLLGYYGLTTWLGAFLQQAGYSVTKSVFYTLLISLAGIPGFFVSAYLLEVIGRKGTVALMLIGSAVSAYFYGSATNITTLIIFGLCMQFFMFGMWSAIYAYTPELYPTRARATGAGFASAVGRLGSLLGPAIVGVFLPKSGHAGIFTLGAISFVIAALIVLILGVETKGRVLEEISG</sequence>
<feature type="transmembrane region" description="Helical" evidence="6">
    <location>
        <begin position="394"/>
        <end position="417"/>
    </location>
</feature>
<feature type="transmembrane region" description="Helical" evidence="6">
    <location>
        <begin position="423"/>
        <end position="445"/>
    </location>
</feature>
<dbReference type="Proteomes" id="UP001071230">
    <property type="component" value="Unassembled WGS sequence"/>
</dbReference>
<keyword evidence="4 6" id="KW-1133">Transmembrane helix</keyword>
<feature type="transmembrane region" description="Helical" evidence="6">
    <location>
        <begin position="360"/>
        <end position="382"/>
    </location>
</feature>
<feature type="transmembrane region" description="Helical" evidence="6">
    <location>
        <begin position="155"/>
        <end position="177"/>
    </location>
</feature>
<gene>
    <name evidence="8" type="ORF">DEACI_0100</name>
    <name evidence="9" type="ORF">DEACI_1168</name>
</gene>
<evidence type="ECO:0000313" key="10">
    <source>
        <dbReference type="Proteomes" id="UP001071230"/>
    </source>
</evidence>
<dbReference type="Pfam" id="PF00083">
    <property type="entry name" value="Sugar_tr"/>
    <property type="match status" value="1"/>
</dbReference>
<dbReference type="PROSITE" id="PS00216">
    <property type="entry name" value="SUGAR_TRANSPORT_1"/>
    <property type="match status" value="1"/>
</dbReference>
<dbReference type="KEGG" id="aacx:DEACI_0100"/>
<evidence type="ECO:0000313" key="9">
    <source>
        <dbReference type="EMBL" id="CEJ06718.1"/>
    </source>
</evidence>
<feature type="transmembrane region" description="Helical" evidence="6">
    <location>
        <begin position="31"/>
        <end position="56"/>
    </location>
</feature>
<keyword evidence="10" id="KW-1185">Reference proteome</keyword>
<feature type="transmembrane region" description="Helical" evidence="6">
    <location>
        <begin position="68"/>
        <end position="89"/>
    </location>
</feature>
<dbReference type="EMBL" id="CDGJ01000033">
    <property type="protein sequence ID" value="CEJ06718.1"/>
    <property type="molecule type" value="Genomic_DNA"/>
</dbReference>
<feature type="domain" description="Major facilitator superfamily (MFS) profile" evidence="7">
    <location>
        <begin position="31"/>
        <end position="448"/>
    </location>
</feature>
<feature type="transmembrane region" description="Helical" evidence="6">
    <location>
        <begin position="272"/>
        <end position="294"/>
    </location>
</feature>
<dbReference type="RefSeq" id="WP_240983280.1">
    <property type="nucleotide sequence ID" value="NZ_CDGJ01000033.1"/>
</dbReference>
<comment type="subcellular location">
    <subcellularLocation>
        <location evidence="1">Cell membrane</location>
        <topology evidence="1">Multi-pass membrane protein</topology>
    </subcellularLocation>
</comment>
<evidence type="ECO:0000256" key="5">
    <source>
        <dbReference type="ARBA" id="ARBA00023136"/>
    </source>
</evidence>
<keyword evidence="3 6" id="KW-0812">Transmembrane</keyword>
<dbReference type="InterPro" id="IPR005829">
    <property type="entry name" value="Sugar_transporter_CS"/>
</dbReference>
<dbReference type="AlphaFoldDB" id="A0A8S0XUJ0"/>
<reference evidence="8" key="2">
    <citation type="submission" date="2020-01" db="EMBL/GenBank/DDBJ databases">
        <authorList>
            <person name="Hornung B."/>
        </authorList>
    </citation>
    <scope>NUCLEOTIDE SEQUENCE</scope>
    <source>
        <strain evidence="8">PacBioINE</strain>
    </source>
</reference>
<dbReference type="PROSITE" id="PS50850">
    <property type="entry name" value="MFS"/>
    <property type="match status" value="1"/>
</dbReference>
<dbReference type="PANTHER" id="PTHR23511:SF34">
    <property type="entry name" value="SYNAPTIC VESICLE GLYCOPROTEIN 2"/>
    <property type="match status" value="1"/>
</dbReference>
<dbReference type="PANTHER" id="PTHR23511">
    <property type="entry name" value="SYNAPTIC VESICLE GLYCOPROTEIN 2"/>
    <property type="match status" value="1"/>
</dbReference>
<evidence type="ECO:0000313" key="8">
    <source>
        <dbReference type="EMBL" id="CAA7599477.1"/>
    </source>
</evidence>
<keyword evidence="2" id="KW-0813">Transport</keyword>